<dbReference type="EMBL" id="LAZR01061851">
    <property type="protein sequence ID" value="KKK62740.1"/>
    <property type="molecule type" value="Genomic_DNA"/>
</dbReference>
<name>A0A0F8XNJ2_9ZZZZ</name>
<dbReference type="Gene3D" id="3.10.180.10">
    <property type="entry name" value="2,3-Dihydroxybiphenyl 1,2-Dioxygenase, domain 1"/>
    <property type="match status" value="1"/>
</dbReference>
<dbReference type="Pfam" id="PF00903">
    <property type="entry name" value="Glyoxalase"/>
    <property type="match status" value="1"/>
</dbReference>
<feature type="domain" description="Glyoxalase/fosfomycin resistance/dioxygenase" evidence="1">
    <location>
        <begin position="5"/>
        <end position="49"/>
    </location>
</feature>
<proteinExistence type="predicted"/>
<evidence type="ECO:0000313" key="2">
    <source>
        <dbReference type="EMBL" id="KKK62740.1"/>
    </source>
</evidence>
<dbReference type="InterPro" id="IPR004360">
    <property type="entry name" value="Glyas_Fos-R_dOase_dom"/>
</dbReference>
<evidence type="ECO:0000259" key="1">
    <source>
        <dbReference type="Pfam" id="PF00903"/>
    </source>
</evidence>
<comment type="caution">
    <text evidence="2">The sequence shown here is derived from an EMBL/GenBank/DDBJ whole genome shotgun (WGS) entry which is preliminary data.</text>
</comment>
<dbReference type="AlphaFoldDB" id="A0A0F8XNJ2"/>
<gene>
    <name evidence="2" type="ORF">LCGC14_3001310</name>
</gene>
<accession>A0A0F8XNJ2</accession>
<reference evidence="2" key="1">
    <citation type="journal article" date="2015" name="Nature">
        <title>Complex archaea that bridge the gap between prokaryotes and eukaryotes.</title>
        <authorList>
            <person name="Spang A."/>
            <person name="Saw J.H."/>
            <person name="Jorgensen S.L."/>
            <person name="Zaremba-Niedzwiedzka K."/>
            <person name="Martijn J."/>
            <person name="Lind A.E."/>
            <person name="van Eijk R."/>
            <person name="Schleper C."/>
            <person name="Guy L."/>
            <person name="Ettema T.J."/>
        </authorList>
    </citation>
    <scope>NUCLEOTIDE SEQUENCE</scope>
</reference>
<sequence>DIDADGDLDKSLDFYTRLLNMKLLRKKDFPGGKFTLALVGYGDEAKYAKVLIGERIALNFLQRLSGMSYPAFIVIGFMQGYRGVNLAGGPIRMWVEDDNILAIEEAKMEQTTRTRPPASDDTACRWCSKKNVHGPHTWQYDGGSPDFDCPGVEKGSPQTIREHAERITNHVLSSAAYGASRDVTAQRVQEHLKRHFHLTSDERKTPFCADGAVAHQGILKPLWAGPGLGSILQDSANRARRIIQLRADRTYRIVKDTSRPPNFQPADEVIFFFADMKDQMYRCRRPFAIGKIMPLGYFQHFDRNVFDPLKINWRLIVIFAARHSLGFSHYGGLQIDSHILVAILLVGASERPR</sequence>
<organism evidence="2">
    <name type="scientific">marine sediment metagenome</name>
    <dbReference type="NCBI Taxonomy" id="412755"/>
    <lineage>
        <taxon>unclassified sequences</taxon>
        <taxon>metagenomes</taxon>
        <taxon>ecological metagenomes</taxon>
    </lineage>
</organism>
<dbReference type="SUPFAM" id="SSF54593">
    <property type="entry name" value="Glyoxalase/Bleomycin resistance protein/Dihydroxybiphenyl dioxygenase"/>
    <property type="match status" value="1"/>
</dbReference>
<dbReference type="InterPro" id="IPR029068">
    <property type="entry name" value="Glyas_Bleomycin-R_OHBP_Dase"/>
</dbReference>
<feature type="non-terminal residue" evidence="2">
    <location>
        <position position="1"/>
    </location>
</feature>
<protein>
    <recommendedName>
        <fullName evidence="1">Glyoxalase/fosfomycin resistance/dioxygenase domain-containing protein</fullName>
    </recommendedName>
</protein>